<keyword evidence="2" id="KW-1185">Reference proteome</keyword>
<accession>A0A8X6QLU9</accession>
<dbReference type="AlphaFoldDB" id="A0A8X6QLU9"/>
<evidence type="ECO:0000313" key="1">
    <source>
        <dbReference type="EMBL" id="GFU32035.1"/>
    </source>
</evidence>
<evidence type="ECO:0000313" key="2">
    <source>
        <dbReference type="Proteomes" id="UP000887013"/>
    </source>
</evidence>
<dbReference type="Proteomes" id="UP000887013">
    <property type="component" value="Unassembled WGS sequence"/>
</dbReference>
<sequence>MILLLIQNVFPFGQESNFPTLPLSVLEEFPWLQNDAVDADLSSLANSIGVHTQHLFNGSLNGIILSLQQSPIKLRSIQYLADPTLPA</sequence>
<name>A0A8X6QLU9_NEPPI</name>
<organism evidence="1 2">
    <name type="scientific">Nephila pilipes</name>
    <name type="common">Giant wood spider</name>
    <name type="synonym">Nephila maculata</name>
    <dbReference type="NCBI Taxonomy" id="299642"/>
    <lineage>
        <taxon>Eukaryota</taxon>
        <taxon>Metazoa</taxon>
        <taxon>Ecdysozoa</taxon>
        <taxon>Arthropoda</taxon>
        <taxon>Chelicerata</taxon>
        <taxon>Arachnida</taxon>
        <taxon>Araneae</taxon>
        <taxon>Araneomorphae</taxon>
        <taxon>Entelegynae</taxon>
        <taxon>Araneoidea</taxon>
        <taxon>Nephilidae</taxon>
        <taxon>Nephila</taxon>
    </lineage>
</organism>
<dbReference type="EMBL" id="BMAW01129807">
    <property type="protein sequence ID" value="GFU32035.1"/>
    <property type="molecule type" value="Genomic_DNA"/>
</dbReference>
<proteinExistence type="predicted"/>
<comment type="caution">
    <text evidence="1">The sequence shown here is derived from an EMBL/GenBank/DDBJ whole genome shotgun (WGS) entry which is preliminary data.</text>
</comment>
<gene>
    <name evidence="1" type="ORF">NPIL_81641</name>
</gene>
<protein>
    <submittedName>
        <fullName evidence="1">Uncharacterized protein</fullName>
    </submittedName>
</protein>
<reference evidence="1" key="1">
    <citation type="submission" date="2020-08" db="EMBL/GenBank/DDBJ databases">
        <title>Multicomponent nature underlies the extraordinary mechanical properties of spider dragline silk.</title>
        <authorList>
            <person name="Kono N."/>
            <person name="Nakamura H."/>
            <person name="Mori M."/>
            <person name="Yoshida Y."/>
            <person name="Ohtoshi R."/>
            <person name="Malay A.D."/>
            <person name="Moran D.A.P."/>
            <person name="Tomita M."/>
            <person name="Numata K."/>
            <person name="Arakawa K."/>
        </authorList>
    </citation>
    <scope>NUCLEOTIDE SEQUENCE</scope>
</reference>